<organism evidence="2 3">
    <name type="scientific">Tolypothrix bouteillei VB521301</name>
    <dbReference type="NCBI Taxonomy" id="1479485"/>
    <lineage>
        <taxon>Bacteria</taxon>
        <taxon>Bacillati</taxon>
        <taxon>Cyanobacteriota</taxon>
        <taxon>Cyanophyceae</taxon>
        <taxon>Nostocales</taxon>
        <taxon>Tolypothrichaceae</taxon>
        <taxon>Tolypothrix</taxon>
    </lineage>
</organism>
<keyword evidence="3" id="KW-1185">Reference proteome</keyword>
<reference evidence="2" key="1">
    <citation type="journal article" date="2015" name="Genome Announc.">
        <title>Draft Genome Sequence of Tolypothrix boutellei Strain VB521301.</title>
        <authorList>
            <person name="Chandrababunaidu M.M."/>
            <person name="Singh D."/>
            <person name="Sen D."/>
            <person name="Bhan S."/>
            <person name="Das S."/>
            <person name="Gupta A."/>
            <person name="Adhikary S.P."/>
            <person name="Tripathy S."/>
        </authorList>
    </citation>
    <scope>NUCLEOTIDE SEQUENCE</scope>
    <source>
        <strain evidence="2">VB521301</strain>
    </source>
</reference>
<dbReference type="RefSeq" id="WP_167844767.1">
    <property type="nucleotide sequence ID" value="NZ_JHEG04000001.1"/>
</dbReference>
<protein>
    <submittedName>
        <fullName evidence="2">DUF928 domain-containing protein</fullName>
    </submittedName>
</protein>
<evidence type="ECO:0000256" key="1">
    <source>
        <dbReference type="SAM" id="MobiDB-lite"/>
    </source>
</evidence>
<dbReference type="Pfam" id="PF06051">
    <property type="entry name" value="DUF928"/>
    <property type="match status" value="1"/>
</dbReference>
<reference evidence="2" key="2">
    <citation type="submission" date="2019-11" db="EMBL/GenBank/DDBJ databases">
        <title>Improved Assembly of Tolypothrix boutellei genome.</title>
        <authorList>
            <person name="Sarangi A.N."/>
            <person name="Mukherjee M."/>
            <person name="Ghosh S."/>
            <person name="Singh D."/>
            <person name="Das A."/>
            <person name="Kant S."/>
            <person name="Prusty A."/>
            <person name="Tripathy S."/>
        </authorList>
    </citation>
    <scope>NUCLEOTIDE SEQUENCE</scope>
    <source>
        <strain evidence="2">VB521301</strain>
    </source>
</reference>
<sequence>MIVIHKFFSVLGVASLSLVGVFSSISVTFNNSGYQASLPLKIVNGSANAGTQQYVPPSGRRRIQRTEGSGARGCSNSIPVRLNLLTPTNHIARTTLSHPTFLWSVSESTDRVMVFTLTAPGSIQPVYQKRMKADKAGIMSLELPQSSPELAVGKEYRWTVTLMCNEKRPSENINARAWIERVEISPNLSQQLTTANSERDRALAYTQLGIWYDGLAILNKLQAANPTDRQVFNSFISLLEQIGLNNVATQERDRQQN</sequence>
<feature type="region of interest" description="Disordered" evidence="1">
    <location>
        <begin position="51"/>
        <end position="72"/>
    </location>
</feature>
<evidence type="ECO:0000313" key="3">
    <source>
        <dbReference type="Proteomes" id="UP000029738"/>
    </source>
</evidence>
<gene>
    <name evidence="2" type="ORF">DA73_0400028225</name>
</gene>
<dbReference type="EMBL" id="JHEG04000001">
    <property type="protein sequence ID" value="KAF3888939.1"/>
    <property type="molecule type" value="Genomic_DNA"/>
</dbReference>
<dbReference type="AlphaFoldDB" id="A0A8S9TBW5"/>
<comment type="caution">
    <text evidence="2">The sequence shown here is derived from an EMBL/GenBank/DDBJ whole genome shotgun (WGS) entry which is preliminary data.</text>
</comment>
<evidence type="ECO:0000313" key="2">
    <source>
        <dbReference type="EMBL" id="KAF3888939.1"/>
    </source>
</evidence>
<name>A0A8S9TBW5_9CYAN</name>
<dbReference type="InterPro" id="IPR010328">
    <property type="entry name" value="DUF928"/>
</dbReference>
<proteinExistence type="predicted"/>
<dbReference type="Proteomes" id="UP000029738">
    <property type="component" value="Unassembled WGS sequence"/>
</dbReference>
<accession>A0A8S9TBW5</accession>